<comment type="catalytic activity">
    <reaction evidence="4">
        <text>S-adenosyl 3-(methylsulfanyl)propylamine + spermidine = thermospermine + S-methyl-5'-thioadenosine + H(+)</text>
        <dbReference type="Rhea" id="RHEA:30515"/>
        <dbReference type="ChEBI" id="CHEBI:15378"/>
        <dbReference type="ChEBI" id="CHEBI:17509"/>
        <dbReference type="ChEBI" id="CHEBI:57443"/>
        <dbReference type="ChEBI" id="CHEBI:57834"/>
        <dbReference type="ChEBI" id="CHEBI:59903"/>
        <dbReference type="EC" id="2.5.1.79"/>
    </reaction>
</comment>
<evidence type="ECO:0000256" key="6">
    <source>
        <dbReference type="PROSITE-ProRule" id="PRU00354"/>
    </source>
</evidence>
<dbReference type="EMBL" id="QJKJ01004293">
    <property type="protein sequence ID" value="RDX94757.1"/>
    <property type="molecule type" value="Genomic_DNA"/>
</dbReference>
<feature type="active site" description="Proton acceptor" evidence="6">
    <location>
        <position position="231"/>
    </location>
</feature>
<dbReference type="InterPro" id="IPR029063">
    <property type="entry name" value="SAM-dependent_MTases_sf"/>
</dbReference>
<evidence type="ECO:0000256" key="7">
    <source>
        <dbReference type="SAM" id="SignalP"/>
    </source>
</evidence>
<feature type="chain" id="PRO_5016654771" description="thermospermine synthase" evidence="7">
    <location>
        <begin position="26"/>
        <end position="383"/>
    </location>
</feature>
<dbReference type="Pfam" id="PF17284">
    <property type="entry name" value="Spermine_synt_N"/>
    <property type="match status" value="1"/>
</dbReference>
<dbReference type="CDD" id="cd02440">
    <property type="entry name" value="AdoMet_MTases"/>
    <property type="match status" value="1"/>
</dbReference>
<dbReference type="Gene3D" id="3.40.50.150">
    <property type="entry name" value="Vaccinia Virus protein VP39"/>
    <property type="match status" value="1"/>
</dbReference>
<organism evidence="9 10">
    <name type="scientific">Mucuna pruriens</name>
    <name type="common">Velvet bean</name>
    <name type="synonym">Dolichos pruriens</name>
    <dbReference type="NCBI Taxonomy" id="157652"/>
    <lineage>
        <taxon>Eukaryota</taxon>
        <taxon>Viridiplantae</taxon>
        <taxon>Streptophyta</taxon>
        <taxon>Embryophyta</taxon>
        <taxon>Tracheophyta</taxon>
        <taxon>Spermatophyta</taxon>
        <taxon>Magnoliopsida</taxon>
        <taxon>eudicotyledons</taxon>
        <taxon>Gunneridae</taxon>
        <taxon>Pentapetalae</taxon>
        <taxon>rosids</taxon>
        <taxon>fabids</taxon>
        <taxon>Fabales</taxon>
        <taxon>Fabaceae</taxon>
        <taxon>Papilionoideae</taxon>
        <taxon>50 kb inversion clade</taxon>
        <taxon>NPAAA clade</taxon>
        <taxon>indigoferoid/millettioid clade</taxon>
        <taxon>Phaseoleae</taxon>
        <taxon>Mucuna</taxon>
    </lineage>
</organism>
<keyword evidence="2 6" id="KW-0808">Transferase</keyword>
<dbReference type="PANTHER" id="PTHR43317">
    <property type="entry name" value="THERMOSPERMINE SYNTHASE ACAULIS5"/>
    <property type="match status" value="1"/>
</dbReference>
<dbReference type="GO" id="GO:0010487">
    <property type="term" value="F:thermospermine synthase activity"/>
    <property type="evidence" value="ECO:0007669"/>
    <property type="project" value="UniProtKB-EC"/>
</dbReference>
<dbReference type="InterPro" id="IPR035246">
    <property type="entry name" value="Spermidine_synt_N"/>
</dbReference>
<keyword evidence="7" id="KW-0732">Signal</keyword>
<dbReference type="FunFam" id="3.40.50.150:FF:000088">
    <property type="entry name" value="Polyamine aminopropyltransferase"/>
    <property type="match status" value="1"/>
</dbReference>
<dbReference type="Proteomes" id="UP000257109">
    <property type="component" value="Unassembled WGS sequence"/>
</dbReference>
<dbReference type="HAMAP" id="MF_00198">
    <property type="entry name" value="Spermidine_synth"/>
    <property type="match status" value="1"/>
</dbReference>
<keyword evidence="10" id="KW-1185">Reference proteome</keyword>
<dbReference type="EC" id="2.5.1.79" evidence="5"/>
<dbReference type="InterPro" id="IPR037163">
    <property type="entry name" value="Spermidine_synt_N_sf"/>
</dbReference>
<evidence type="ECO:0000256" key="4">
    <source>
        <dbReference type="ARBA" id="ARBA00048874"/>
    </source>
</evidence>
<gene>
    <name evidence="9" type="primary">ACL5</name>
    <name evidence="9" type="ORF">CR513_22830</name>
</gene>
<dbReference type="PANTHER" id="PTHR43317:SF10">
    <property type="entry name" value="PABS DOMAIN-CONTAINING PROTEIN"/>
    <property type="match status" value="1"/>
</dbReference>
<keyword evidence="3 6" id="KW-0620">Polyamine biosynthesis</keyword>
<name>A0A371GW33_MUCPR</name>
<evidence type="ECO:0000313" key="10">
    <source>
        <dbReference type="Proteomes" id="UP000257109"/>
    </source>
</evidence>
<reference evidence="9" key="1">
    <citation type="submission" date="2018-05" db="EMBL/GenBank/DDBJ databases">
        <title>Draft genome of Mucuna pruriens seed.</title>
        <authorList>
            <person name="Nnadi N.E."/>
            <person name="Vos R."/>
            <person name="Hasami M.H."/>
            <person name="Devisetty U.K."/>
            <person name="Aguiy J.C."/>
        </authorList>
    </citation>
    <scope>NUCLEOTIDE SEQUENCE [LARGE SCALE GENOMIC DNA]</scope>
    <source>
        <strain evidence="9">JCA_2017</strain>
    </source>
</reference>
<dbReference type="NCBIfam" id="NF037959">
    <property type="entry name" value="MFS_SpdSyn"/>
    <property type="match status" value="1"/>
</dbReference>
<evidence type="ECO:0000259" key="8">
    <source>
        <dbReference type="PROSITE" id="PS51006"/>
    </source>
</evidence>
<accession>A0A371GW33</accession>
<dbReference type="SUPFAM" id="SSF53335">
    <property type="entry name" value="S-adenosyl-L-methionine-dependent methyltransferases"/>
    <property type="match status" value="1"/>
</dbReference>
<dbReference type="STRING" id="157652.A0A371GW33"/>
<comment type="similarity">
    <text evidence="1">Belongs to the spermidine/spermine synthase family.</text>
</comment>
<evidence type="ECO:0000256" key="5">
    <source>
        <dbReference type="ARBA" id="ARBA00049721"/>
    </source>
</evidence>
<evidence type="ECO:0000256" key="1">
    <source>
        <dbReference type="ARBA" id="ARBA00007867"/>
    </source>
</evidence>
<dbReference type="InterPro" id="IPR030374">
    <property type="entry name" value="PABS"/>
</dbReference>
<evidence type="ECO:0000313" key="9">
    <source>
        <dbReference type="EMBL" id="RDX94757.1"/>
    </source>
</evidence>
<dbReference type="InterPro" id="IPR001045">
    <property type="entry name" value="Spermi_synthase"/>
</dbReference>
<evidence type="ECO:0000256" key="3">
    <source>
        <dbReference type="ARBA" id="ARBA00023115"/>
    </source>
</evidence>
<proteinExistence type="inferred from homology"/>
<dbReference type="OrthoDB" id="38125at2759"/>
<feature type="domain" description="PABS" evidence="8">
    <location>
        <begin position="83"/>
        <end position="314"/>
    </location>
</feature>
<sequence>MNPPTIMLSFFRALVILFFPTFLKVDEEYFELDLVEDGINVNAEYFELDLLEDYMNNVQVQEDEPHRDEGDGHSDQVAAVNVSEWFEQQIDYEVKWCLALNSVDFQEASEFQKLTVLSTKRFGKALVIDGHLQNTELDEYIYHESLVHPALPKTVFIMGGGGGSAAREVLKHKDIEKVIICDIDRGIANLIREHMKANHEAFNDLRLRMVYNDAKYELENSEEKFDVILGDLPDPNESGPNHLYTKSFYENVAKPKLKDNGLFVTQAGRAGIFTHNAVFSPIYNTLKQVFTYVVAYTALVPSYGDSCGWIMASNEPINLDAEQLNKRIGERIRGELGYLDGPVIAASTVLNKTLKNSLVEETRILTEENVNVGSVRKRGVLNY</sequence>
<dbReference type="AlphaFoldDB" id="A0A371GW33"/>
<dbReference type="GO" id="GO:0006596">
    <property type="term" value="P:polyamine biosynthetic process"/>
    <property type="evidence" value="ECO:0007669"/>
    <property type="project" value="UniProtKB-UniRule"/>
</dbReference>
<feature type="non-terminal residue" evidence="9">
    <location>
        <position position="1"/>
    </location>
</feature>
<dbReference type="Pfam" id="PF01564">
    <property type="entry name" value="Spermine_synth"/>
    <property type="match status" value="1"/>
</dbReference>
<evidence type="ECO:0000256" key="2">
    <source>
        <dbReference type="ARBA" id="ARBA00022679"/>
    </source>
</evidence>
<dbReference type="PROSITE" id="PS51006">
    <property type="entry name" value="PABS_2"/>
    <property type="match status" value="1"/>
</dbReference>
<feature type="signal peptide" evidence="7">
    <location>
        <begin position="1"/>
        <end position="25"/>
    </location>
</feature>
<dbReference type="Gene3D" id="2.30.140.10">
    <property type="entry name" value="Spermidine synthase, tetramerisation domain"/>
    <property type="match status" value="1"/>
</dbReference>
<protein>
    <recommendedName>
        <fullName evidence="5">thermospermine synthase</fullName>
        <ecNumber evidence="5">2.5.1.79</ecNumber>
    </recommendedName>
</protein>
<comment type="caution">
    <text evidence="9">The sequence shown here is derived from an EMBL/GenBank/DDBJ whole genome shotgun (WGS) entry which is preliminary data.</text>
</comment>